<accession>A0A834T3S8</accession>
<dbReference type="Proteomes" id="UP000634136">
    <property type="component" value="Unassembled WGS sequence"/>
</dbReference>
<evidence type="ECO:0000256" key="1">
    <source>
        <dbReference type="SAM" id="MobiDB-lite"/>
    </source>
</evidence>
<protein>
    <submittedName>
        <fullName evidence="2">Uncharacterized protein</fullName>
    </submittedName>
</protein>
<sequence>MEASATSLLLPQAPSSSLYLEP</sequence>
<feature type="region of interest" description="Disordered" evidence="1">
    <location>
        <begin position="1"/>
        <end position="22"/>
    </location>
</feature>
<evidence type="ECO:0000313" key="2">
    <source>
        <dbReference type="EMBL" id="KAF7808844.1"/>
    </source>
</evidence>
<dbReference type="AlphaFoldDB" id="A0A834T3S8"/>
<evidence type="ECO:0000313" key="3">
    <source>
        <dbReference type="Proteomes" id="UP000634136"/>
    </source>
</evidence>
<comment type="caution">
    <text evidence="2">The sequence shown here is derived from an EMBL/GenBank/DDBJ whole genome shotgun (WGS) entry which is preliminary data.</text>
</comment>
<reference evidence="2" key="1">
    <citation type="submission" date="2020-09" db="EMBL/GenBank/DDBJ databases">
        <title>Genome-Enabled Discovery of Anthraquinone Biosynthesis in Senna tora.</title>
        <authorList>
            <person name="Kang S.-H."/>
            <person name="Pandey R.P."/>
            <person name="Lee C.-M."/>
            <person name="Sim J.-S."/>
            <person name="Jeong J.-T."/>
            <person name="Choi B.-S."/>
            <person name="Jung M."/>
            <person name="Ginzburg D."/>
            <person name="Zhao K."/>
            <person name="Won S.Y."/>
            <person name="Oh T.-J."/>
            <person name="Yu Y."/>
            <person name="Kim N.-H."/>
            <person name="Lee O.R."/>
            <person name="Lee T.-H."/>
            <person name="Bashyal P."/>
            <person name="Kim T.-S."/>
            <person name="Lee W.-H."/>
            <person name="Kawkins C."/>
            <person name="Kim C.-K."/>
            <person name="Kim J.S."/>
            <person name="Ahn B.O."/>
            <person name="Rhee S.Y."/>
            <person name="Sohng J.K."/>
        </authorList>
    </citation>
    <scope>NUCLEOTIDE SEQUENCE</scope>
    <source>
        <tissue evidence="2">Leaf</tissue>
    </source>
</reference>
<organism evidence="2 3">
    <name type="scientific">Senna tora</name>
    <dbReference type="NCBI Taxonomy" id="362788"/>
    <lineage>
        <taxon>Eukaryota</taxon>
        <taxon>Viridiplantae</taxon>
        <taxon>Streptophyta</taxon>
        <taxon>Embryophyta</taxon>
        <taxon>Tracheophyta</taxon>
        <taxon>Spermatophyta</taxon>
        <taxon>Magnoliopsida</taxon>
        <taxon>eudicotyledons</taxon>
        <taxon>Gunneridae</taxon>
        <taxon>Pentapetalae</taxon>
        <taxon>rosids</taxon>
        <taxon>fabids</taxon>
        <taxon>Fabales</taxon>
        <taxon>Fabaceae</taxon>
        <taxon>Caesalpinioideae</taxon>
        <taxon>Cassia clade</taxon>
        <taxon>Senna</taxon>
    </lineage>
</organism>
<dbReference type="EMBL" id="JAAIUW010000011">
    <property type="protein sequence ID" value="KAF7808844.1"/>
    <property type="molecule type" value="Genomic_DNA"/>
</dbReference>
<gene>
    <name evidence="2" type="ORF">G2W53_035587</name>
</gene>
<keyword evidence="3" id="KW-1185">Reference proteome</keyword>
<proteinExistence type="predicted"/>
<name>A0A834T3S8_9FABA</name>